<sequence length="104" mass="12355">MPEVKVFLSTTPASSKPDVVLAGEPGQDTQYYWIKVGISNNDIFRTSFDLYIEPETSQIFYWDQLCTSEGRYLITLQQWRYWRTKPEWIKSHIYKNRKLIAVKT</sequence>
<dbReference type="EMBL" id="JADFFL010000010">
    <property type="protein sequence ID" value="MBE9664183.1"/>
    <property type="molecule type" value="Genomic_DNA"/>
</dbReference>
<name>A0A929L128_9SPHI</name>
<dbReference type="AlphaFoldDB" id="A0A929L128"/>
<comment type="caution">
    <text evidence="1">The sequence shown here is derived from an EMBL/GenBank/DDBJ whole genome shotgun (WGS) entry which is preliminary data.</text>
</comment>
<dbReference type="Proteomes" id="UP000622475">
    <property type="component" value="Unassembled WGS sequence"/>
</dbReference>
<keyword evidence="2" id="KW-1185">Reference proteome</keyword>
<protein>
    <submittedName>
        <fullName evidence="1">Uncharacterized protein</fullName>
    </submittedName>
</protein>
<dbReference type="RefSeq" id="WP_194113431.1">
    <property type="nucleotide sequence ID" value="NZ_JADFFL010000010.1"/>
</dbReference>
<proteinExistence type="predicted"/>
<accession>A0A929L128</accession>
<evidence type="ECO:0000313" key="1">
    <source>
        <dbReference type="EMBL" id="MBE9664183.1"/>
    </source>
</evidence>
<reference evidence="1" key="1">
    <citation type="submission" date="2020-10" db="EMBL/GenBank/DDBJ databases">
        <title>Mucilaginibacter mali sp. nov., isolated from rhizosphere soil of apple orchard.</title>
        <authorList>
            <person name="Lee J.-S."/>
            <person name="Kim H.S."/>
            <person name="Kim J.-S."/>
        </authorList>
    </citation>
    <scope>NUCLEOTIDE SEQUENCE</scope>
    <source>
        <strain evidence="1">KCTC 22746</strain>
    </source>
</reference>
<gene>
    <name evidence="1" type="ORF">IRJ16_20040</name>
</gene>
<organism evidence="1 2">
    <name type="scientific">Mucilaginibacter myungsuensis</name>
    <dbReference type="NCBI Taxonomy" id="649104"/>
    <lineage>
        <taxon>Bacteria</taxon>
        <taxon>Pseudomonadati</taxon>
        <taxon>Bacteroidota</taxon>
        <taxon>Sphingobacteriia</taxon>
        <taxon>Sphingobacteriales</taxon>
        <taxon>Sphingobacteriaceae</taxon>
        <taxon>Mucilaginibacter</taxon>
    </lineage>
</organism>
<evidence type="ECO:0000313" key="2">
    <source>
        <dbReference type="Proteomes" id="UP000622475"/>
    </source>
</evidence>